<dbReference type="PANTHER" id="PTHR43669:SF12">
    <property type="entry name" value="BLR5618 PROTEIN"/>
    <property type="match status" value="1"/>
</dbReference>
<dbReference type="AlphaFoldDB" id="R7ZQW7"/>
<dbReference type="RefSeq" id="WP_010855094.1">
    <property type="nucleotide sequence ID" value="NZ_AQHR01000085.1"/>
</dbReference>
<dbReference type="InterPro" id="IPR036291">
    <property type="entry name" value="NAD(P)-bd_dom_sf"/>
</dbReference>
<proteinExistence type="inferred from homology"/>
<name>R7ZQW7_9BACT</name>
<dbReference type="GO" id="GO:0016491">
    <property type="term" value="F:oxidoreductase activity"/>
    <property type="evidence" value="ECO:0007669"/>
    <property type="project" value="UniProtKB-KW"/>
</dbReference>
<dbReference type="Pfam" id="PF00106">
    <property type="entry name" value="adh_short"/>
    <property type="match status" value="1"/>
</dbReference>
<comment type="similarity">
    <text evidence="1 3">Belongs to the short-chain dehydrogenases/reductases (SDR) family.</text>
</comment>
<keyword evidence="2" id="KW-0560">Oxidoreductase</keyword>
<organism evidence="5 6">
    <name type="scientific">Lunatimonas lonarensis</name>
    <dbReference type="NCBI Taxonomy" id="1232681"/>
    <lineage>
        <taxon>Bacteria</taxon>
        <taxon>Pseudomonadati</taxon>
        <taxon>Bacteroidota</taxon>
        <taxon>Cytophagia</taxon>
        <taxon>Cytophagales</taxon>
        <taxon>Cyclobacteriaceae</taxon>
    </lineage>
</organism>
<evidence type="ECO:0000313" key="5">
    <source>
        <dbReference type="EMBL" id="EON76510.1"/>
    </source>
</evidence>
<dbReference type="PRINTS" id="PR00080">
    <property type="entry name" value="SDRFAMILY"/>
</dbReference>
<dbReference type="PRINTS" id="PR00081">
    <property type="entry name" value="GDHRDH"/>
</dbReference>
<dbReference type="EMBL" id="AQHR01000085">
    <property type="protein sequence ID" value="EON76510.1"/>
    <property type="molecule type" value="Genomic_DNA"/>
</dbReference>
<dbReference type="OrthoDB" id="9788235at2"/>
<keyword evidence="6" id="KW-1185">Reference proteome</keyword>
<dbReference type="Proteomes" id="UP000013909">
    <property type="component" value="Unassembled WGS sequence"/>
</dbReference>
<dbReference type="FunFam" id="3.40.50.720:FF:000084">
    <property type="entry name" value="Short-chain dehydrogenase reductase"/>
    <property type="match status" value="1"/>
</dbReference>
<dbReference type="STRING" id="1232681.ADIS_2960"/>
<dbReference type="Gene3D" id="3.40.50.720">
    <property type="entry name" value="NAD(P)-binding Rossmann-like Domain"/>
    <property type="match status" value="1"/>
</dbReference>
<evidence type="ECO:0000256" key="2">
    <source>
        <dbReference type="ARBA" id="ARBA00023002"/>
    </source>
</evidence>
<dbReference type="PROSITE" id="PS00061">
    <property type="entry name" value="ADH_SHORT"/>
    <property type="match status" value="1"/>
</dbReference>
<evidence type="ECO:0000313" key="6">
    <source>
        <dbReference type="Proteomes" id="UP000013909"/>
    </source>
</evidence>
<evidence type="ECO:0000256" key="1">
    <source>
        <dbReference type="ARBA" id="ARBA00006484"/>
    </source>
</evidence>
<dbReference type="InterPro" id="IPR020904">
    <property type="entry name" value="Sc_DH/Rdtase_CS"/>
</dbReference>
<dbReference type="CDD" id="cd05233">
    <property type="entry name" value="SDR_c"/>
    <property type="match status" value="1"/>
</dbReference>
<evidence type="ECO:0000259" key="4">
    <source>
        <dbReference type="SMART" id="SM00822"/>
    </source>
</evidence>
<evidence type="ECO:0000256" key="3">
    <source>
        <dbReference type="RuleBase" id="RU000363"/>
    </source>
</evidence>
<reference evidence="5 6" key="1">
    <citation type="submission" date="2013-02" db="EMBL/GenBank/DDBJ databases">
        <title>A novel strain isolated from Lonar lake, Maharashtra, India.</title>
        <authorList>
            <person name="Singh A."/>
        </authorList>
    </citation>
    <scope>NUCLEOTIDE SEQUENCE [LARGE SCALE GENOMIC DNA]</scope>
    <source>
        <strain evidence="5 6">AK24</strain>
    </source>
</reference>
<dbReference type="PATRIC" id="fig|1288963.3.peg.2951"/>
<dbReference type="SMART" id="SM00822">
    <property type="entry name" value="PKS_KR"/>
    <property type="match status" value="1"/>
</dbReference>
<gene>
    <name evidence="5" type="ORF">ADIS_2960</name>
</gene>
<protein>
    <submittedName>
        <fullName evidence="5">Putative oxidoreductase</fullName>
    </submittedName>
</protein>
<dbReference type="InterPro" id="IPR057326">
    <property type="entry name" value="KR_dom"/>
</dbReference>
<comment type="caution">
    <text evidence="5">The sequence shown here is derived from an EMBL/GenBank/DDBJ whole genome shotgun (WGS) entry which is preliminary data.</text>
</comment>
<accession>R7ZQW7</accession>
<dbReference type="PANTHER" id="PTHR43669">
    <property type="entry name" value="5-KETO-D-GLUCONATE 5-REDUCTASE"/>
    <property type="match status" value="1"/>
</dbReference>
<dbReference type="SUPFAM" id="SSF51735">
    <property type="entry name" value="NAD(P)-binding Rossmann-fold domains"/>
    <property type="match status" value="1"/>
</dbReference>
<sequence length="250" mass="26613">MIGDKKIALITGAGSGIGRAVAYALDQQGWTLVLAGRRLENLQGTAEMCEGKEAMAVACDITSAEGVRSLFRQIEVHFGRLDLLFNNAGINAPYVPLEELSLEVWQRVVDTNLTGAFLCTQEAFRLMKKQQPAGGRIINNGSISAHVPRPLSIAYTATKHAVTGLTKSTSLDGRRYGITCGQIDVGNAATAMTQKMSSGVLQADGTIKPEPTMDMADVGRAVAYMAGLPADTNIPFMTIMANGMPYMGRG</sequence>
<dbReference type="InterPro" id="IPR002347">
    <property type="entry name" value="SDR_fam"/>
</dbReference>
<feature type="domain" description="Ketoreductase" evidence="4">
    <location>
        <begin position="6"/>
        <end position="186"/>
    </location>
</feature>